<dbReference type="InterPro" id="IPR013078">
    <property type="entry name" value="His_Pase_superF_clade-1"/>
</dbReference>
<proteinExistence type="predicted"/>
<evidence type="ECO:0000313" key="2">
    <source>
        <dbReference type="Proteomes" id="UP000533905"/>
    </source>
</evidence>
<accession>A0A7Y2JZZ9</accession>
<dbReference type="InterPro" id="IPR029033">
    <property type="entry name" value="His_PPase_superfam"/>
</dbReference>
<dbReference type="Pfam" id="PF00300">
    <property type="entry name" value="His_Phos_1"/>
    <property type="match status" value="1"/>
</dbReference>
<gene>
    <name evidence="1" type="ORF">HGB41_13880</name>
</gene>
<keyword evidence="2" id="KW-1185">Reference proteome</keyword>
<organism evidence="1 2">
    <name type="scientific">Telluria aromaticivorans</name>
    <dbReference type="NCBI Taxonomy" id="2725995"/>
    <lineage>
        <taxon>Bacteria</taxon>
        <taxon>Pseudomonadati</taxon>
        <taxon>Pseudomonadota</taxon>
        <taxon>Betaproteobacteria</taxon>
        <taxon>Burkholderiales</taxon>
        <taxon>Oxalobacteraceae</taxon>
        <taxon>Telluria group</taxon>
        <taxon>Telluria</taxon>
    </lineage>
</organism>
<dbReference type="SMART" id="SM00855">
    <property type="entry name" value="PGAM"/>
    <property type="match status" value="1"/>
</dbReference>
<reference evidence="1 2" key="1">
    <citation type="submission" date="2020-04" db="EMBL/GenBank/DDBJ databases">
        <title>Massilia sp. nov., a cold adapted bacteria isolated from Arctic soil.</title>
        <authorList>
            <person name="Son J."/>
            <person name="Ka J.-O."/>
        </authorList>
    </citation>
    <scope>NUCLEOTIDE SEQUENCE [LARGE SCALE GENOMIC DNA]</scope>
    <source>
        <strain evidence="1 2">ML15P13</strain>
    </source>
</reference>
<evidence type="ECO:0000313" key="1">
    <source>
        <dbReference type="EMBL" id="NNG24080.1"/>
    </source>
</evidence>
<sequence length="150" mass="16034">MLVPCAAAMAEPSAIYLLRHGEKMSENGDPDLTPQGRARAQHVSILLHRVGITHIFSTPTNRTRQTAEPLAQKTGLTVQVYDPRNPKALVEKVKGLSGAVLVVGHSNTLPELVRLFGGAPGADIGDKEYDRLYQLTPGAGGVNTVLFTTP</sequence>
<dbReference type="SUPFAM" id="SSF53254">
    <property type="entry name" value="Phosphoglycerate mutase-like"/>
    <property type="match status" value="1"/>
</dbReference>
<dbReference type="EMBL" id="JABAIV010000004">
    <property type="protein sequence ID" value="NNG24080.1"/>
    <property type="molecule type" value="Genomic_DNA"/>
</dbReference>
<dbReference type="Proteomes" id="UP000533905">
    <property type="component" value="Unassembled WGS sequence"/>
</dbReference>
<dbReference type="Gene3D" id="3.40.50.1240">
    <property type="entry name" value="Phosphoglycerate mutase-like"/>
    <property type="match status" value="1"/>
</dbReference>
<protein>
    <submittedName>
        <fullName evidence="1">Histidine phosphatase family protein</fullName>
    </submittedName>
</protein>
<name>A0A7Y2JZZ9_9BURK</name>
<dbReference type="AlphaFoldDB" id="A0A7Y2JZZ9"/>
<comment type="caution">
    <text evidence="1">The sequence shown here is derived from an EMBL/GenBank/DDBJ whole genome shotgun (WGS) entry which is preliminary data.</text>
</comment>
<dbReference type="CDD" id="cd07067">
    <property type="entry name" value="HP_PGM_like"/>
    <property type="match status" value="1"/>
</dbReference>